<feature type="compositionally biased region" description="Basic and acidic residues" evidence="1">
    <location>
        <begin position="176"/>
        <end position="191"/>
    </location>
</feature>
<dbReference type="RefSeq" id="WP_344146465.1">
    <property type="nucleotide sequence ID" value="NZ_BAAANF010000003.1"/>
</dbReference>
<protein>
    <recommendedName>
        <fullName evidence="4">DUF222 domain-containing protein</fullName>
    </recommendedName>
</protein>
<dbReference type="EMBL" id="BAAANF010000003">
    <property type="protein sequence ID" value="GAA1671610.1"/>
    <property type="molecule type" value="Genomic_DNA"/>
</dbReference>
<evidence type="ECO:0000256" key="1">
    <source>
        <dbReference type="SAM" id="MobiDB-lite"/>
    </source>
</evidence>
<feature type="region of interest" description="Disordered" evidence="1">
    <location>
        <begin position="256"/>
        <end position="447"/>
    </location>
</feature>
<accession>A0ABN2GI14</accession>
<feature type="compositionally biased region" description="Pro residues" evidence="1">
    <location>
        <begin position="265"/>
        <end position="285"/>
    </location>
</feature>
<gene>
    <name evidence="2" type="ORF">GCM10009745_12880</name>
</gene>
<feature type="compositionally biased region" description="Basic and acidic residues" evidence="1">
    <location>
        <begin position="409"/>
        <end position="435"/>
    </location>
</feature>
<proteinExistence type="predicted"/>
<reference evidence="2 3" key="1">
    <citation type="journal article" date="2019" name="Int. J. Syst. Evol. Microbiol.">
        <title>The Global Catalogue of Microorganisms (GCM) 10K type strain sequencing project: providing services to taxonomists for standard genome sequencing and annotation.</title>
        <authorList>
            <consortium name="The Broad Institute Genomics Platform"/>
            <consortium name="The Broad Institute Genome Sequencing Center for Infectious Disease"/>
            <person name="Wu L."/>
            <person name="Ma J."/>
        </authorList>
    </citation>
    <scope>NUCLEOTIDE SEQUENCE [LARGE SCALE GENOMIC DNA]</scope>
    <source>
        <strain evidence="2 3">JCM 14307</strain>
    </source>
</reference>
<feature type="region of interest" description="Disordered" evidence="1">
    <location>
        <begin position="172"/>
        <end position="191"/>
    </location>
</feature>
<feature type="compositionally biased region" description="Acidic residues" evidence="1">
    <location>
        <begin position="395"/>
        <end position="408"/>
    </location>
</feature>
<dbReference type="Proteomes" id="UP001500280">
    <property type="component" value="Unassembled WGS sequence"/>
</dbReference>
<feature type="compositionally biased region" description="Low complexity" evidence="1">
    <location>
        <begin position="286"/>
        <end position="339"/>
    </location>
</feature>
<evidence type="ECO:0000313" key="2">
    <source>
        <dbReference type="EMBL" id="GAA1671610.1"/>
    </source>
</evidence>
<evidence type="ECO:0008006" key="4">
    <source>
        <dbReference type="Google" id="ProtNLM"/>
    </source>
</evidence>
<keyword evidence="3" id="KW-1185">Reference proteome</keyword>
<sequence length="645" mass="68693">MFEEELSTLSTADLLESAAEERAAEYRSAARSLVHAVAYADRFHPDASPDRPGRRASDGRERAVVLGGEGCPPVMEFCIAEYGAVLGVSPGVARDYLANALALRHRFPFVWARVLAEDITAWKARNLARDCEKLSLEAALYVDQRVAHLLDTISPTRLAKIIKAAKMHADPAQAKAEADEKTRERGVWVGQSDEHGTKTCVIKAASAAVRRHKAKIDEIADALLAQGDKRSIQARRAEAVGIMPDTAYTNELIAQAQQHQHNTPTPNPTPAPDSRPAPDPTPASDPAPASAVGPAPASNPAFAAGPSPTRASAPTPASAPTTASASTPAPTSTPARASAIDPTPAPDSEPASAAISDPAGSPRNVAAGNGMPADRASGVSPDPGRHVTSGPDNETGPDNEPGPDDEADREAPHPGESDLPDPLDHCDDRTAEPFDRASGGVSDAGESMTPDELHALAARLAQIKRDAHARPPGDRPTPARPGKTEIYVHLTDHTLTTGTGVLRAEDIGPLLATQLTELVGHGPYLVKPVIDLNKAISSDAYETTNQIREHVKLTHPTELFPYGTRETTNNIDLDHIQPYNPLGPPGQTNTQNLIPLSRYGHRVKTHAPGWKVRRIDPKTIEWTTPHGFVLHVNPTGTHRVPKEDR</sequence>
<evidence type="ECO:0000313" key="3">
    <source>
        <dbReference type="Proteomes" id="UP001500280"/>
    </source>
</evidence>
<organism evidence="2 3">
    <name type="scientific">Kribbella yunnanensis</name>
    <dbReference type="NCBI Taxonomy" id="190194"/>
    <lineage>
        <taxon>Bacteria</taxon>
        <taxon>Bacillati</taxon>
        <taxon>Actinomycetota</taxon>
        <taxon>Actinomycetes</taxon>
        <taxon>Propionibacteriales</taxon>
        <taxon>Kribbellaceae</taxon>
        <taxon>Kribbella</taxon>
    </lineage>
</organism>
<name>A0ABN2GI14_9ACTN</name>
<comment type="caution">
    <text evidence="2">The sequence shown here is derived from an EMBL/GenBank/DDBJ whole genome shotgun (WGS) entry which is preliminary data.</text>
</comment>